<evidence type="ECO:0000313" key="1">
    <source>
        <dbReference type="EMBL" id="WKN39555.1"/>
    </source>
</evidence>
<name>A0AA49GU75_9BACT</name>
<accession>A0AA49GU75</accession>
<organism evidence="1">
    <name type="scientific">Roseihalotalea indica</name>
    <dbReference type="NCBI Taxonomy" id="2867963"/>
    <lineage>
        <taxon>Bacteria</taxon>
        <taxon>Pseudomonadati</taxon>
        <taxon>Bacteroidota</taxon>
        <taxon>Cytophagia</taxon>
        <taxon>Cytophagales</taxon>
        <taxon>Catalimonadaceae</taxon>
        <taxon>Roseihalotalea</taxon>
    </lineage>
</organism>
<proteinExistence type="predicted"/>
<protein>
    <submittedName>
        <fullName evidence="1">Uncharacterized protein</fullName>
    </submittedName>
</protein>
<gene>
    <name evidence="1" type="ORF">K4G66_12720</name>
</gene>
<sequence length="142" mass="17039">METFKIDLVNPRIKVKNWFYKQEFNKVNFGNDNNYTVTTYWLNKPVVFKLSEIEGFSTFYTEGSRGGLIVFEVKVEQNVMTYNCYCPILLFGFWNIKLSFKKNAGWITKYRKEGYFLNQKFKEFLKSLECRPLEESSEHRET</sequence>
<reference evidence="1" key="1">
    <citation type="journal article" date="2023" name="Comput. Struct. Biotechnol. J.">
        <title>Discovery of a novel marine Bacteroidetes with a rich repertoire of carbohydrate-active enzymes.</title>
        <authorList>
            <person name="Chen B."/>
            <person name="Liu G."/>
            <person name="Chen Q."/>
            <person name="Wang H."/>
            <person name="Liu L."/>
            <person name="Tang K."/>
        </authorList>
    </citation>
    <scope>NUCLEOTIDE SEQUENCE</scope>
    <source>
        <strain evidence="1">TK19036</strain>
    </source>
</reference>
<reference evidence="1" key="2">
    <citation type="journal article" date="2024" name="Antonie Van Leeuwenhoek">
        <title>Roseihalotalea indica gen. nov., sp. nov., a halophilic Bacteroidetes from mesopelagic Southwest Indian Ocean with higher carbohydrate metabolic potential.</title>
        <authorList>
            <person name="Chen B."/>
            <person name="Zhang M."/>
            <person name="Lin D."/>
            <person name="Ye J."/>
            <person name="Tang K."/>
        </authorList>
    </citation>
    <scope>NUCLEOTIDE SEQUENCE</scope>
    <source>
        <strain evidence="1">TK19036</strain>
    </source>
</reference>
<dbReference type="EMBL" id="CP120682">
    <property type="protein sequence ID" value="WKN39555.1"/>
    <property type="molecule type" value="Genomic_DNA"/>
</dbReference>
<dbReference type="AlphaFoldDB" id="A0AA49GU75"/>